<protein>
    <submittedName>
        <fullName evidence="3">Discoidin domain-containing protein</fullName>
    </submittedName>
</protein>
<dbReference type="RefSeq" id="WP_275029150.1">
    <property type="nucleotide sequence ID" value="NZ_CP118615.1"/>
</dbReference>
<dbReference type="Pfam" id="PF00754">
    <property type="entry name" value="F5_F8_type_C"/>
    <property type="match status" value="2"/>
</dbReference>
<reference evidence="3 4" key="1">
    <citation type="submission" date="2023-02" db="EMBL/GenBank/DDBJ databases">
        <authorList>
            <person name="Mo P."/>
        </authorList>
    </citation>
    <scope>NUCLEOTIDE SEQUENCE [LARGE SCALE GENOMIC DNA]</scope>
    <source>
        <strain evidence="3 4">HUAS 3</strain>
    </source>
</reference>
<dbReference type="InterPro" id="IPR011050">
    <property type="entry name" value="Pectin_lyase_fold/virulence"/>
</dbReference>
<sequence>MADHTTPHHRPPRTRVRAGLAALAATTLVAASVTVVALTSTATPARAAGLSPFDIPGRGATVPFVEHEAEEVTHTGTRIGPDRRYGTLPSEASGREAVTLDAVGEYVEFTLTAPADAVTFRYSLPDNAAGTGRDATIDLRVNGTLVRAVPVTSRYGWYYGGYPFNNNPGDTNPHHFYDETRAFLGGTHPAGTKVRLQVSSTAQSPTFTIDLADFELVGAPIAKPAGVLDVVTDFGADPTGATDSTAKFQAAVDAGRTQGRAVWIPTGTFTLWDHVVVDGVTLRGAGPWYSVLGGRHPTDRKRAVGIYGKYVPGGGYTGEIRPHEANGPSRNVTLRDFAIIGDIRERVDDDQVNAMGGAMTDSVVDNVWMQHTKVGAWMDGPMNNFTIRNSRILDQTADGVNFHTGVTNSTVTNTFVRNTGDDALAMWAQNVPNVNNAFTFNTIGVTILANHLVSYGGRDIRITDNVTADSVTNGGGIHIANRYPGVQGPTAVLGTWTVARNTLIRNGNSDYNWNFGVGAIWFSALNEAFQNPTVNITDTDILDSSYAALHWIEGQTNGINLNNVRIDRAGTYALQVQAASRVSFTNVRATGIAQANPMHNCVGSGFQITQGAGNSGWYTSTPYCGPWPEPRWGSGPTTPPTTGNPTTPPPTTPPPTTPPPTTPPPSGGNLAAGRPVTASSSNQTYAPANAVDGNPASYWESANNAFPQTLTVDLGAARSVDRVVLRLPAGWERRTQTIAVAGSTDGGTYTTLAAASGRTFDPATGNTVTVGLPAGDRRFVRLTVSANTGWPAAQVSEFEVYGGTPPTTPPPTTPPPTTPPPTTPPPTTAPPTGNLAAGRPATATSHADVYVAGNTTDGNPNTYWESANNAFPQSLTVDLGTVRPVSRLVLRLPQQAAWQTRTQTLAVLGSTDGTTYTTLRASAGYTFNPTSGNVVTISLPAGDRRFLRLTVTGNTGWPAGQLAEFEAYAT</sequence>
<dbReference type="InterPro" id="IPR033801">
    <property type="entry name" value="CBM6-CBM35-CBM36-like_1"/>
</dbReference>
<dbReference type="SMART" id="SM00231">
    <property type="entry name" value="FA58C"/>
    <property type="match status" value="2"/>
</dbReference>
<feature type="compositionally biased region" description="Pro residues" evidence="1">
    <location>
        <begin position="646"/>
        <end position="666"/>
    </location>
</feature>
<dbReference type="Gene3D" id="2.60.120.260">
    <property type="entry name" value="Galactose-binding domain-like"/>
    <property type="match status" value="3"/>
</dbReference>
<dbReference type="InterPro" id="IPR012334">
    <property type="entry name" value="Pectin_lyas_fold"/>
</dbReference>
<dbReference type="InterPro" id="IPR055149">
    <property type="entry name" value="Agl_cat_D2"/>
</dbReference>
<dbReference type="PRINTS" id="PR01217">
    <property type="entry name" value="PRICHEXTENSN"/>
</dbReference>
<dbReference type="SUPFAM" id="SSF49785">
    <property type="entry name" value="Galactose-binding domain-like"/>
    <property type="match status" value="2"/>
</dbReference>
<feature type="compositionally biased region" description="Pro residues" evidence="1">
    <location>
        <begin position="806"/>
        <end position="829"/>
    </location>
</feature>
<dbReference type="Pfam" id="PF22816">
    <property type="entry name" value="CatAgl_D2"/>
    <property type="match status" value="1"/>
</dbReference>
<evidence type="ECO:0000313" key="3">
    <source>
        <dbReference type="EMBL" id="WDZ82812.1"/>
    </source>
</evidence>
<dbReference type="Proteomes" id="UP001219605">
    <property type="component" value="Chromosome"/>
</dbReference>
<dbReference type="Gene3D" id="2.160.20.10">
    <property type="entry name" value="Single-stranded right-handed beta-helix, Pectin lyase-like"/>
    <property type="match status" value="1"/>
</dbReference>
<feature type="compositionally biased region" description="Polar residues" evidence="1">
    <location>
        <begin position="677"/>
        <end position="686"/>
    </location>
</feature>
<gene>
    <name evidence="3" type="ORF">PVK37_20320</name>
</gene>
<evidence type="ECO:0000256" key="1">
    <source>
        <dbReference type="SAM" id="MobiDB-lite"/>
    </source>
</evidence>
<evidence type="ECO:0000313" key="4">
    <source>
        <dbReference type="Proteomes" id="UP001219605"/>
    </source>
</evidence>
<feature type="region of interest" description="Disordered" evidence="1">
    <location>
        <begin position="628"/>
        <end position="688"/>
    </location>
</feature>
<feature type="domain" description="F5/8 type C" evidence="2">
    <location>
        <begin position="662"/>
        <end position="803"/>
    </location>
</feature>
<dbReference type="SMART" id="SM00710">
    <property type="entry name" value="PbH1"/>
    <property type="match status" value="7"/>
</dbReference>
<dbReference type="PROSITE" id="PS50022">
    <property type="entry name" value="FA58C_3"/>
    <property type="match status" value="2"/>
</dbReference>
<evidence type="ECO:0000259" key="2">
    <source>
        <dbReference type="PROSITE" id="PS50022"/>
    </source>
</evidence>
<dbReference type="SUPFAM" id="SSF51126">
    <property type="entry name" value="Pectin lyase-like"/>
    <property type="match status" value="1"/>
</dbReference>
<name>A0ABY7ZKK1_9ACTN</name>
<dbReference type="EMBL" id="CP118615">
    <property type="protein sequence ID" value="WDZ82812.1"/>
    <property type="molecule type" value="Genomic_DNA"/>
</dbReference>
<dbReference type="InterPro" id="IPR000421">
    <property type="entry name" value="FA58C"/>
</dbReference>
<proteinExistence type="predicted"/>
<dbReference type="Pfam" id="PF22815">
    <property type="entry name" value="CatAgl_D1"/>
    <property type="match status" value="1"/>
</dbReference>
<feature type="region of interest" description="Disordered" evidence="1">
    <location>
        <begin position="800"/>
        <end position="841"/>
    </location>
</feature>
<dbReference type="InterPro" id="IPR008979">
    <property type="entry name" value="Galactose-bd-like_sf"/>
</dbReference>
<accession>A0ABY7ZKK1</accession>
<keyword evidence="4" id="KW-1185">Reference proteome</keyword>
<organism evidence="3 4">
    <name type="scientific">Micromonospora cathayae</name>
    <dbReference type="NCBI Taxonomy" id="3028804"/>
    <lineage>
        <taxon>Bacteria</taxon>
        <taxon>Bacillati</taxon>
        <taxon>Actinomycetota</taxon>
        <taxon>Actinomycetes</taxon>
        <taxon>Micromonosporales</taxon>
        <taxon>Micromonosporaceae</taxon>
        <taxon>Micromonospora</taxon>
    </lineage>
</organism>
<dbReference type="InterPro" id="IPR006626">
    <property type="entry name" value="PbH1"/>
</dbReference>
<dbReference type="CDD" id="cd14490">
    <property type="entry name" value="CBM6-CBM35-CBM36_like_1"/>
    <property type="match status" value="1"/>
</dbReference>
<feature type="domain" description="F5/8 type C" evidence="2">
    <location>
        <begin position="823"/>
        <end position="970"/>
    </location>
</feature>